<feature type="region of interest" description="Disordered" evidence="1">
    <location>
        <begin position="44"/>
        <end position="79"/>
    </location>
</feature>
<evidence type="ECO:0000313" key="2">
    <source>
        <dbReference type="EMBL" id="GAA2496523.1"/>
    </source>
</evidence>
<keyword evidence="3" id="KW-1185">Reference proteome</keyword>
<protein>
    <submittedName>
        <fullName evidence="2">Uncharacterized protein</fullName>
    </submittedName>
</protein>
<dbReference type="Proteomes" id="UP001501721">
    <property type="component" value="Unassembled WGS sequence"/>
</dbReference>
<evidence type="ECO:0000256" key="1">
    <source>
        <dbReference type="SAM" id="MobiDB-lite"/>
    </source>
</evidence>
<name>A0ABP5ZK87_9ACTN</name>
<gene>
    <name evidence="2" type="ORF">GCM10010422_50580</name>
</gene>
<sequence>MLGEGDLLTAELGQREIGDLEVLSVVDSRHDELLLGIGARVDTAGLRGGGHTDAREEDTGMPTCAQRSPSEALSPSDGP</sequence>
<comment type="caution">
    <text evidence="2">The sequence shown here is derived from an EMBL/GenBank/DDBJ whole genome shotgun (WGS) entry which is preliminary data.</text>
</comment>
<evidence type="ECO:0000313" key="3">
    <source>
        <dbReference type="Proteomes" id="UP001501721"/>
    </source>
</evidence>
<proteinExistence type="predicted"/>
<accession>A0ABP5ZK87</accession>
<reference evidence="3" key="1">
    <citation type="journal article" date="2019" name="Int. J. Syst. Evol. Microbiol.">
        <title>The Global Catalogue of Microorganisms (GCM) 10K type strain sequencing project: providing services to taxonomists for standard genome sequencing and annotation.</title>
        <authorList>
            <consortium name="The Broad Institute Genomics Platform"/>
            <consortium name="The Broad Institute Genome Sequencing Center for Infectious Disease"/>
            <person name="Wu L."/>
            <person name="Ma J."/>
        </authorList>
    </citation>
    <scope>NUCLEOTIDE SEQUENCE [LARGE SCALE GENOMIC DNA]</scope>
    <source>
        <strain evidence="3">JCM 6923</strain>
    </source>
</reference>
<organism evidence="2 3">
    <name type="scientific">Streptomyces graminearus</name>
    <dbReference type="NCBI Taxonomy" id="284030"/>
    <lineage>
        <taxon>Bacteria</taxon>
        <taxon>Bacillati</taxon>
        <taxon>Actinomycetota</taxon>
        <taxon>Actinomycetes</taxon>
        <taxon>Kitasatosporales</taxon>
        <taxon>Streptomycetaceae</taxon>
        <taxon>Streptomyces</taxon>
    </lineage>
</organism>
<dbReference type="EMBL" id="BAAATL010000026">
    <property type="protein sequence ID" value="GAA2496523.1"/>
    <property type="molecule type" value="Genomic_DNA"/>
</dbReference>